<dbReference type="Pfam" id="PF00069">
    <property type="entry name" value="Pkinase"/>
    <property type="match status" value="1"/>
</dbReference>
<dbReference type="PROSITE" id="PS50011">
    <property type="entry name" value="PROTEIN_KINASE_DOM"/>
    <property type="match status" value="1"/>
</dbReference>
<accession>A0A9P6F8E5</accession>
<dbReference type="EMBL" id="JAAAXW010000094">
    <property type="protein sequence ID" value="KAF9544297.1"/>
    <property type="molecule type" value="Genomic_DNA"/>
</dbReference>
<sequence length="372" mass="40877">MSLSLPSHVPAPVITPTEPVPVCTSTELVPAPSSSSRQFTRYRDWSTGSTFEYLGTIAAGGFGCALRVMARNRFLALKVCADTEEKKPSYDREVAMLSMLKKDWHPNIIAFGSAFKDRDQLCVSLELANMSLEDALRATNKLDVKSAKHIATGIARGISHLHGHQILHRDIKPENILLTGAFSKHAIISDFGLSISLKDKPMGARGECGTMRYRAPEMMGKNYYSYPVDVYAYGVTVFRVVGGHFPEQGGHVQLTNMEAKSLVDQLMHQVVGLRLDIDKALEHSFFQVLEADQKSNPSSGSGSKRPLESVTNHGHDTKRARHDYDNDNGDVLEGIYDSVHISFSARPVGQVHSLEVVKVTLAVDDDHACSSI</sequence>
<evidence type="ECO:0000256" key="2">
    <source>
        <dbReference type="ARBA" id="ARBA00022679"/>
    </source>
</evidence>
<dbReference type="InterPro" id="IPR000719">
    <property type="entry name" value="Prot_kinase_dom"/>
</dbReference>
<dbReference type="Gene3D" id="1.10.510.10">
    <property type="entry name" value="Transferase(Phosphotransferase) domain 1"/>
    <property type="match status" value="1"/>
</dbReference>
<evidence type="ECO:0000313" key="9">
    <source>
        <dbReference type="Proteomes" id="UP000723463"/>
    </source>
</evidence>
<evidence type="ECO:0000256" key="1">
    <source>
        <dbReference type="ARBA" id="ARBA00022527"/>
    </source>
</evidence>
<feature type="compositionally biased region" description="Basic and acidic residues" evidence="6">
    <location>
        <begin position="313"/>
        <end position="325"/>
    </location>
</feature>
<keyword evidence="3" id="KW-0547">Nucleotide-binding</keyword>
<dbReference type="PROSITE" id="PS00108">
    <property type="entry name" value="PROTEIN_KINASE_ST"/>
    <property type="match status" value="1"/>
</dbReference>
<dbReference type="SUPFAM" id="SSF56112">
    <property type="entry name" value="Protein kinase-like (PK-like)"/>
    <property type="match status" value="1"/>
</dbReference>
<dbReference type="PANTHER" id="PTHR24345:SF0">
    <property type="entry name" value="CELL CYCLE SERINE_THREONINE-PROTEIN KINASE CDC5_MSD2"/>
    <property type="match status" value="1"/>
</dbReference>
<keyword evidence="1" id="KW-0723">Serine/threonine-protein kinase</keyword>
<keyword evidence="9" id="KW-1185">Reference proteome</keyword>
<evidence type="ECO:0000256" key="4">
    <source>
        <dbReference type="ARBA" id="ARBA00022777"/>
    </source>
</evidence>
<protein>
    <recommendedName>
        <fullName evidence="7">Protein kinase domain-containing protein</fullName>
    </recommendedName>
</protein>
<dbReference type="PANTHER" id="PTHR24345">
    <property type="entry name" value="SERINE/THREONINE-PROTEIN KINASE PLK"/>
    <property type="match status" value="1"/>
</dbReference>
<evidence type="ECO:0000256" key="5">
    <source>
        <dbReference type="ARBA" id="ARBA00022840"/>
    </source>
</evidence>
<proteinExistence type="predicted"/>
<keyword evidence="4" id="KW-0418">Kinase</keyword>
<dbReference type="SMART" id="SM00220">
    <property type="entry name" value="S_TKc"/>
    <property type="match status" value="1"/>
</dbReference>
<evidence type="ECO:0000256" key="3">
    <source>
        <dbReference type="ARBA" id="ARBA00022741"/>
    </source>
</evidence>
<dbReference type="GO" id="GO:0004674">
    <property type="term" value="F:protein serine/threonine kinase activity"/>
    <property type="evidence" value="ECO:0007669"/>
    <property type="project" value="UniProtKB-KW"/>
</dbReference>
<dbReference type="AlphaFoldDB" id="A0A9P6F8E5"/>
<dbReference type="InterPro" id="IPR008271">
    <property type="entry name" value="Ser/Thr_kinase_AS"/>
</dbReference>
<dbReference type="Proteomes" id="UP000723463">
    <property type="component" value="Unassembled WGS sequence"/>
</dbReference>
<organism evidence="8 9">
    <name type="scientific">Mortierella hygrophila</name>
    <dbReference type="NCBI Taxonomy" id="979708"/>
    <lineage>
        <taxon>Eukaryota</taxon>
        <taxon>Fungi</taxon>
        <taxon>Fungi incertae sedis</taxon>
        <taxon>Mucoromycota</taxon>
        <taxon>Mortierellomycotina</taxon>
        <taxon>Mortierellomycetes</taxon>
        <taxon>Mortierellales</taxon>
        <taxon>Mortierellaceae</taxon>
        <taxon>Mortierella</taxon>
    </lineage>
</organism>
<dbReference type="InterPro" id="IPR011009">
    <property type="entry name" value="Kinase-like_dom_sf"/>
</dbReference>
<evidence type="ECO:0000256" key="6">
    <source>
        <dbReference type="SAM" id="MobiDB-lite"/>
    </source>
</evidence>
<evidence type="ECO:0000313" key="8">
    <source>
        <dbReference type="EMBL" id="KAF9544297.1"/>
    </source>
</evidence>
<name>A0A9P6F8E5_9FUNG</name>
<dbReference type="GO" id="GO:0005524">
    <property type="term" value="F:ATP binding"/>
    <property type="evidence" value="ECO:0007669"/>
    <property type="project" value="UniProtKB-KW"/>
</dbReference>
<feature type="region of interest" description="Disordered" evidence="6">
    <location>
        <begin position="292"/>
        <end position="327"/>
    </location>
</feature>
<reference evidence="8" key="1">
    <citation type="journal article" date="2020" name="Fungal Divers.">
        <title>Resolving the Mortierellaceae phylogeny through synthesis of multi-gene phylogenetics and phylogenomics.</title>
        <authorList>
            <person name="Vandepol N."/>
            <person name="Liber J."/>
            <person name="Desiro A."/>
            <person name="Na H."/>
            <person name="Kennedy M."/>
            <person name="Barry K."/>
            <person name="Grigoriev I.V."/>
            <person name="Miller A.N."/>
            <person name="O'Donnell K."/>
            <person name="Stajich J.E."/>
            <person name="Bonito G."/>
        </authorList>
    </citation>
    <scope>NUCLEOTIDE SEQUENCE</scope>
    <source>
        <strain evidence="8">NRRL 2591</strain>
    </source>
</reference>
<keyword evidence="5" id="KW-0067">ATP-binding</keyword>
<evidence type="ECO:0000259" key="7">
    <source>
        <dbReference type="PROSITE" id="PS50011"/>
    </source>
</evidence>
<feature type="domain" description="Protein kinase" evidence="7">
    <location>
        <begin position="51"/>
        <end position="308"/>
    </location>
</feature>
<comment type="caution">
    <text evidence="8">The sequence shown here is derived from an EMBL/GenBank/DDBJ whole genome shotgun (WGS) entry which is preliminary data.</text>
</comment>
<gene>
    <name evidence="8" type="ORF">EC957_012260</name>
</gene>
<dbReference type="GO" id="GO:0005634">
    <property type="term" value="C:nucleus"/>
    <property type="evidence" value="ECO:0007669"/>
    <property type="project" value="TreeGrafter"/>
</dbReference>
<keyword evidence="2" id="KW-0808">Transferase</keyword>